<dbReference type="SUPFAM" id="SSF46785">
    <property type="entry name" value="Winged helix' DNA-binding domain"/>
    <property type="match status" value="1"/>
</dbReference>
<keyword evidence="5" id="KW-1185">Reference proteome</keyword>
<dbReference type="InterPro" id="IPR000600">
    <property type="entry name" value="ROK"/>
</dbReference>
<dbReference type="PANTHER" id="PTHR18964">
    <property type="entry name" value="ROK (REPRESSOR, ORF, KINASE) FAMILY"/>
    <property type="match status" value="1"/>
</dbReference>
<evidence type="ECO:0000256" key="2">
    <source>
        <dbReference type="ARBA" id="ARBA00006479"/>
    </source>
</evidence>
<dbReference type="EMBL" id="RRCN01000001">
    <property type="protein sequence ID" value="RRJ64934.1"/>
    <property type="molecule type" value="Genomic_DNA"/>
</dbReference>
<dbReference type="SUPFAM" id="SSF53067">
    <property type="entry name" value="Actin-like ATPase domain"/>
    <property type="match status" value="1"/>
</dbReference>
<keyword evidence="3" id="KW-0859">Xylose metabolism</keyword>
<evidence type="ECO:0000313" key="4">
    <source>
        <dbReference type="EMBL" id="RRJ64934.1"/>
    </source>
</evidence>
<dbReference type="PANTHER" id="PTHR18964:SF149">
    <property type="entry name" value="BIFUNCTIONAL UDP-N-ACETYLGLUCOSAMINE 2-EPIMERASE_N-ACETYLMANNOSAMINE KINASE"/>
    <property type="match status" value="1"/>
</dbReference>
<proteinExistence type="inferred from homology"/>
<dbReference type="Proteomes" id="UP000267017">
    <property type="component" value="Unassembled WGS sequence"/>
</dbReference>
<dbReference type="InterPro" id="IPR036388">
    <property type="entry name" value="WH-like_DNA-bd_sf"/>
</dbReference>
<dbReference type="Pfam" id="PF00480">
    <property type="entry name" value="ROK"/>
    <property type="match status" value="1"/>
</dbReference>
<dbReference type="CDD" id="cd23763">
    <property type="entry name" value="ASKHA_ATPase_ROK"/>
    <property type="match status" value="1"/>
</dbReference>
<gene>
    <name evidence="4" type="ORF">EHV15_19930</name>
</gene>
<organism evidence="4 5">
    <name type="scientific">Paenibacillus oralis</name>
    <dbReference type="NCBI Taxonomy" id="2490856"/>
    <lineage>
        <taxon>Bacteria</taxon>
        <taxon>Bacillati</taxon>
        <taxon>Bacillota</taxon>
        <taxon>Bacilli</taxon>
        <taxon>Bacillales</taxon>
        <taxon>Paenibacillaceae</taxon>
        <taxon>Paenibacillus</taxon>
    </lineage>
</organism>
<comment type="function">
    <text evidence="1">Transcriptional repressor of xylose-utilizing enzymes.</text>
</comment>
<dbReference type="GO" id="GO:0042732">
    <property type="term" value="P:D-xylose metabolic process"/>
    <property type="evidence" value="ECO:0007669"/>
    <property type="project" value="UniProtKB-KW"/>
</dbReference>
<protein>
    <submittedName>
        <fullName evidence="4">ROK family protein</fullName>
    </submittedName>
</protein>
<dbReference type="InterPro" id="IPR036390">
    <property type="entry name" value="WH_DNA-bd_sf"/>
</dbReference>
<keyword evidence="3" id="KW-0119">Carbohydrate metabolism</keyword>
<name>A0A3P3U474_9BACL</name>
<accession>A0A3P3U474</accession>
<comment type="caution">
    <text evidence="4">The sequence shown here is derived from an EMBL/GenBank/DDBJ whole genome shotgun (WGS) entry which is preliminary data.</text>
</comment>
<evidence type="ECO:0000256" key="3">
    <source>
        <dbReference type="ARBA" id="ARBA00022629"/>
    </source>
</evidence>
<evidence type="ECO:0000313" key="5">
    <source>
        <dbReference type="Proteomes" id="UP000267017"/>
    </source>
</evidence>
<sequence length="335" mass="38106">MKKANTNLIKEINLNNVRQVMKRVETATKPQLASLTKLSVVTVNSLVKELHDLGEIFEDETVPSNGGRPALTYRYNYDFSLALVIYMKEKQGQELISVAVVNLEDHILQKEEYLMPVFDRQQLYDMIEHFLTLYPSIKVIGIGIPGQAVNGEITVSAHQALMGVRMIEEIETQFGLPVMVENDVNAAISGYCAKRDMDDTQCVLGIYFPARYPPGMGIYLDGKVFKGKKGMAGEIKFLPMDLDWYHEKMDKETFVGSVCQIIQSVNAVLAPDKIVLYQDRVGADLWNPAWEAYRNRKPMPSYPEVILQETFQQDFEAGMRWLTLKELEPVLSHFN</sequence>
<dbReference type="RefSeq" id="WP_128632734.1">
    <property type="nucleotide sequence ID" value="NZ_RRCN01000001.1"/>
</dbReference>
<comment type="similarity">
    <text evidence="2">Belongs to the ROK (NagC/XylR) family.</text>
</comment>
<dbReference type="AlphaFoldDB" id="A0A3P3U474"/>
<reference evidence="4 5" key="1">
    <citation type="submission" date="2018-11" db="EMBL/GenBank/DDBJ databases">
        <title>Genome sequencing of Paenibacillus sp. KCOM 3021 (= ChDC PVNT-B20).</title>
        <authorList>
            <person name="Kook J.-K."/>
            <person name="Park S.-N."/>
            <person name="Lim Y.K."/>
        </authorList>
    </citation>
    <scope>NUCLEOTIDE SEQUENCE [LARGE SCALE GENOMIC DNA]</scope>
    <source>
        <strain evidence="4 5">KCOM 3021</strain>
    </source>
</reference>
<dbReference type="Gene3D" id="3.30.420.40">
    <property type="match status" value="2"/>
</dbReference>
<evidence type="ECO:0000256" key="1">
    <source>
        <dbReference type="ARBA" id="ARBA00002486"/>
    </source>
</evidence>
<dbReference type="Gene3D" id="1.10.10.10">
    <property type="entry name" value="Winged helix-like DNA-binding domain superfamily/Winged helix DNA-binding domain"/>
    <property type="match status" value="1"/>
</dbReference>
<dbReference type="OrthoDB" id="6501901at2"/>
<dbReference type="InterPro" id="IPR043129">
    <property type="entry name" value="ATPase_NBD"/>
</dbReference>